<gene>
    <name evidence="2" type="ORF">ACH5RR_039504</name>
</gene>
<comment type="caution">
    <text evidence="2">The sequence shown here is derived from an EMBL/GenBank/DDBJ whole genome shotgun (WGS) entry which is preliminary data.</text>
</comment>
<protein>
    <recommendedName>
        <fullName evidence="4">RNase H type-1 domain-containing protein</fullName>
    </recommendedName>
</protein>
<dbReference type="Proteomes" id="UP001630127">
    <property type="component" value="Unassembled WGS sequence"/>
</dbReference>
<keyword evidence="1" id="KW-1133">Transmembrane helix</keyword>
<evidence type="ECO:0000313" key="3">
    <source>
        <dbReference type="Proteomes" id="UP001630127"/>
    </source>
</evidence>
<dbReference type="EMBL" id="JBJUIK010000016">
    <property type="protein sequence ID" value="KAL3500411.1"/>
    <property type="molecule type" value="Genomic_DNA"/>
</dbReference>
<evidence type="ECO:0008006" key="4">
    <source>
        <dbReference type="Google" id="ProtNLM"/>
    </source>
</evidence>
<sequence length="100" mass="11494">MINWQLAAHIEGKDTLSFLLTLFGVCDWFVLNSYFKMLLPQIAQAKCPRVVEVMWSRDFSGVKLNVDGSSMCNPGQSRRGRIALSNSREVVFSFAKWFWD</sequence>
<feature type="transmembrane region" description="Helical" evidence="1">
    <location>
        <begin position="16"/>
        <end position="35"/>
    </location>
</feature>
<dbReference type="AlphaFoldDB" id="A0ABD2Y0Z4"/>
<keyword evidence="1" id="KW-0472">Membrane</keyword>
<name>A0ABD2Y0Z4_9GENT</name>
<organism evidence="2 3">
    <name type="scientific">Cinchona calisaya</name>
    <dbReference type="NCBI Taxonomy" id="153742"/>
    <lineage>
        <taxon>Eukaryota</taxon>
        <taxon>Viridiplantae</taxon>
        <taxon>Streptophyta</taxon>
        <taxon>Embryophyta</taxon>
        <taxon>Tracheophyta</taxon>
        <taxon>Spermatophyta</taxon>
        <taxon>Magnoliopsida</taxon>
        <taxon>eudicotyledons</taxon>
        <taxon>Gunneridae</taxon>
        <taxon>Pentapetalae</taxon>
        <taxon>asterids</taxon>
        <taxon>lamiids</taxon>
        <taxon>Gentianales</taxon>
        <taxon>Rubiaceae</taxon>
        <taxon>Cinchonoideae</taxon>
        <taxon>Cinchoneae</taxon>
        <taxon>Cinchona</taxon>
    </lineage>
</organism>
<accession>A0ABD2Y0Z4</accession>
<proteinExistence type="predicted"/>
<keyword evidence="3" id="KW-1185">Reference proteome</keyword>
<evidence type="ECO:0000256" key="1">
    <source>
        <dbReference type="SAM" id="Phobius"/>
    </source>
</evidence>
<reference evidence="2 3" key="1">
    <citation type="submission" date="2024-11" db="EMBL/GenBank/DDBJ databases">
        <title>A near-complete genome assembly of Cinchona calisaya.</title>
        <authorList>
            <person name="Lian D.C."/>
            <person name="Zhao X.W."/>
            <person name="Wei L."/>
        </authorList>
    </citation>
    <scope>NUCLEOTIDE SEQUENCE [LARGE SCALE GENOMIC DNA]</scope>
    <source>
        <tissue evidence="2">Nenye</tissue>
    </source>
</reference>
<evidence type="ECO:0000313" key="2">
    <source>
        <dbReference type="EMBL" id="KAL3500411.1"/>
    </source>
</evidence>
<keyword evidence="1" id="KW-0812">Transmembrane</keyword>